<dbReference type="InterPro" id="IPR001633">
    <property type="entry name" value="EAL_dom"/>
</dbReference>
<feature type="domain" description="PAS" evidence="5">
    <location>
        <begin position="153"/>
        <end position="198"/>
    </location>
</feature>
<dbReference type="GO" id="GO:0071111">
    <property type="term" value="F:cyclic-guanylate-specific phosphodiesterase activity"/>
    <property type="evidence" value="ECO:0007669"/>
    <property type="project" value="UniProtKB-EC"/>
</dbReference>
<feature type="domain" description="PAC" evidence="6">
    <location>
        <begin position="231"/>
        <end position="283"/>
    </location>
</feature>
<evidence type="ECO:0000259" key="5">
    <source>
        <dbReference type="PROSITE" id="PS50112"/>
    </source>
</evidence>
<keyword evidence="3" id="KW-0973">c-di-GMP</keyword>
<dbReference type="FunFam" id="3.30.70.270:FF:000001">
    <property type="entry name" value="Diguanylate cyclase domain protein"/>
    <property type="match status" value="1"/>
</dbReference>
<dbReference type="NCBIfam" id="TIGR00229">
    <property type="entry name" value="sensory_box"/>
    <property type="match status" value="1"/>
</dbReference>
<dbReference type="Pfam" id="PF00563">
    <property type="entry name" value="EAL"/>
    <property type="match status" value="1"/>
</dbReference>
<dbReference type="EC" id="3.1.4.52" evidence="2"/>
<proteinExistence type="predicted"/>
<dbReference type="Gene3D" id="3.20.20.450">
    <property type="entry name" value="EAL domain"/>
    <property type="match status" value="1"/>
</dbReference>
<feature type="domain" description="GGDEF" evidence="8">
    <location>
        <begin position="315"/>
        <end position="448"/>
    </location>
</feature>
<dbReference type="CDD" id="cd00130">
    <property type="entry name" value="PAS"/>
    <property type="match status" value="1"/>
</dbReference>
<dbReference type="OrthoDB" id="1316910at2"/>
<evidence type="ECO:0000256" key="4">
    <source>
        <dbReference type="ARBA" id="ARBA00051114"/>
    </source>
</evidence>
<dbReference type="CDD" id="cd01948">
    <property type="entry name" value="EAL"/>
    <property type="match status" value="1"/>
</dbReference>
<comment type="caution">
    <text evidence="9">The sequence shown here is derived from an EMBL/GenBank/DDBJ whole genome shotgun (WGS) entry which is preliminary data.</text>
</comment>
<keyword evidence="10" id="KW-1185">Reference proteome</keyword>
<dbReference type="SMART" id="SM00267">
    <property type="entry name" value="GGDEF"/>
    <property type="match status" value="1"/>
</dbReference>
<dbReference type="PROSITE" id="PS50883">
    <property type="entry name" value="EAL"/>
    <property type="match status" value="1"/>
</dbReference>
<dbReference type="NCBIfam" id="TIGR00254">
    <property type="entry name" value="GGDEF"/>
    <property type="match status" value="1"/>
</dbReference>
<dbReference type="CDD" id="cd01949">
    <property type="entry name" value="GGDEF"/>
    <property type="match status" value="1"/>
</dbReference>
<dbReference type="SMART" id="SM00091">
    <property type="entry name" value="PAS"/>
    <property type="match status" value="1"/>
</dbReference>
<dbReference type="AlphaFoldDB" id="A0A2N5Y6H6"/>
<dbReference type="Gene3D" id="3.30.70.270">
    <property type="match status" value="1"/>
</dbReference>
<dbReference type="InterPro" id="IPR035965">
    <property type="entry name" value="PAS-like_dom_sf"/>
</dbReference>
<dbReference type="SUPFAM" id="SSF141868">
    <property type="entry name" value="EAL domain-like"/>
    <property type="match status" value="1"/>
</dbReference>
<dbReference type="GO" id="GO:0006355">
    <property type="term" value="P:regulation of DNA-templated transcription"/>
    <property type="evidence" value="ECO:0007669"/>
    <property type="project" value="InterPro"/>
</dbReference>
<dbReference type="Gene3D" id="3.30.450.20">
    <property type="entry name" value="PAS domain"/>
    <property type="match status" value="1"/>
</dbReference>
<dbReference type="FunFam" id="3.20.20.450:FF:000001">
    <property type="entry name" value="Cyclic di-GMP phosphodiesterase yahA"/>
    <property type="match status" value="1"/>
</dbReference>
<evidence type="ECO:0000256" key="3">
    <source>
        <dbReference type="ARBA" id="ARBA00022636"/>
    </source>
</evidence>
<evidence type="ECO:0000259" key="6">
    <source>
        <dbReference type="PROSITE" id="PS50113"/>
    </source>
</evidence>
<protein>
    <recommendedName>
        <fullName evidence="2">cyclic-guanylate-specific phosphodiesterase</fullName>
        <ecNumber evidence="2">3.1.4.52</ecNumber>
    </recommendedName>
</protein>
<evidence type="ECO:0000313" key="9">
    <source>
        <dbReference type="EMBL" id="PLW84003.1"/>
    </source>
</evidence>
<dbReference type="GO" id="GO:0071732">
    <property type="term" value="P:cellular response to nitric oxide"/>
    <property type="evidence" value="ECO:0007669"/>
    <property type="project" value="UniProtKB-ARBA"/>
</dbReference>
<dbReference type="PANTHER" id="PTHR44757:SF2">
    <property type="entry name" value="BIOFILM ARCHITECTURE MAINTENANCE PROTEIN MBAA"/>
    <property type="match status" value="1"/>
</dbReference>
<dbReference type="EMBL" id="PKLZ01000001">
    <property type="protein sequence ID" value="PLW84003.1"/>
    <property type="molecule type" value="Genomic_DNA"/>
</dbReference>
<organism evidence="9 10">
    <name type="scientific">Kineobactrum sediminis</name>
    <dbReference type="NCBI Taxonomy" id="1905677"/>
    <lineage>
        <taxon>Bacteria</taxon>
        <taxon>Pseudomonadati</taxon>
        <taxon>Pseudomonadota</taxon>
        <taxon>Gammaproteobacteria</taxon>
        <taxon>Cellvibrionales</taxon>
        <taxon>Halieaceae</taxon>
        <taxon>Kineobactrum</taxon>
    </lineage>
</organism>
<dbReference type="PANTHER" id="PTHR44757">
    <property type="entry name" value="DIGUANYLATE CYCLASE DGCP"/>
    <property type="match status" value="1"/>
</dbReference>
<dbReference type="Pfam" id="PF00990">
    <property type="entry name" value="GGDEF"/>
    <property type="match status" value="1"/>
</dbReference>
<dbReference type="RefSeq" id="WP_101519640.1">
    <property type="nucleotide sequence ID" value="NZ_PKLZ01000001.1"/>
</dbReference>
<dbReference type="InterPro" id="IPR035919">
    <property type="entry name" value="EAL_sf"/>
</dbReference>
<dbReference type="Pfam" id="PF00989">
    <property type="entry name" value="PAS"/>
    <property type="match status" value="1"/>
</dbReference>
<dbReference type="Proteomes" id="UP000234845">
    <property type="component" value="Unassembled WGS sequence"/>
</dbReference>
<sequence>MTREPASGQPTLRLHEFLRGERETILRKWEDLDRSMLAATKKLTSEQQRNNIPTILDTIAEHAEQAVGPQAIIGLPEEGPVTHARQRWELGFSLEDATREYSMLRTVIMQQLAQQAGTLSADELIFLHEALDDAVIQSVVTYVERSNRALEKEREQLQVTLRSIDDGVISTDTRGCITYMNPAAEKISGWTSDAAMGQPADKVLVVLDAATREPVNCLVCMAADADQAAPHDGEVLLQQRDGALLAVEEFIAPLRDSAARFIGLVATFRDVSKIRALTAELGYLATHDPLTNLPNRSLLIDRLTQEIAHAERNPGRLALLYMDLDLFKDVNDMLGHAAGDELLKQVAKRLQVCVRRADTVCRLGGDEFVILLTDFGELADLNELALKIMGRVRAPYDIARTTVELSTSLGVSVFPEDGTDPQALIKHADIAMYQAKRQGRNTIRFFAPEMHRRAAERRELQGDLRKALEAGQLSLHFQPQVALDSGNVVGVEVLLRWHHPQLGAVPPNRFIPLAEDNRNVMIALGRWVLEQASRQARSWLDAGYPALRISVNVSIVQLRDEHFTDHVRATLEHFRLPPDQLQLELTESLLMTEFKGAADRVRAIERLGVRIAVDDFGTGYSSLSYLKNLPVDELKIDQSFVHNIAAGGNAAPIVEAIIRMGQSLRLRVVAEGVEDYDTARYLTAHNCDCAQGFYYSKPLPATDFEREFLRPLGG</sequence>
<evidence type="ECO:0000259" key="8">
    <source>
        <dbReference type="PROSITE" id="PS50887"/>
    </source>
</evidence>
<evidence type="ECO:0000313" key="10">
    <source>
        <dbReference type="Proteomes" id="UP000234845"/>
    </source>
</evidence>
<comment type="catalytic activity">
    <reaction evidence="4">
        <text>3',3'-c-di-GMP + H2O = 5'-phosphoguanylyl(3'-&gt;5')guanosine + H(+)</text>
        <dbReference type="Rhea" id="RHEA:24902"/>
        <dbReference type="ChEBI" id="CHEBI:15377"/>
        <dbReference type="ChEBI" id="CHEBI:15378"/>
        <dbReference type="ChEBI" id="CHEBI:58754"/>
        <dbReference type="ChEBI" id="CHEBI:58805"/>
        <dbReference type="EC" id="3.1.4.52"/>
    </reaction>
    <physiologicalReaction direction="left-to-right" evidence="4">
        <dbReference type="Rhea" id="RHEA:24903"/>
    </physiologicalReaction>
</comment>
<dbReference type="InterPro" id="IPR013767">
    <property type="entry name" value="PAS_fold"/>
</dbReference>
<feature type="domain" description="EAL" evidence="7">
    <location>
        <begin position="457"/>
        <end position="712"/>
    </location>
</feature>
<dbReference type="SMART" id="SM00052">
    <property type="entry name" value="EAL"/>
    <property type="match status" value="1"/>
</dbReference>
<reference evidence="10" key="1">
    <citation type="submission" date="2017-11" db="EMBL/GenBank/DDBJ databases">
        <title>The draft genome sequence of Chromatocurvus sp. F02.</title>
        <authorList>
            <person name="Du Z.-J."/>
            <person name="Chang Y.-Q."/>
        </authorList>
    </citation>
    <scope>NUCLEOTIDE SEQUENCE [LARGE SCALE GENOMIC DNA]</scope>
    <source>
        <strain evidence="10">F02</strain>
    </source>
</reference>
<evidence type="ECO:0000259" key="7">
    <source>
        <dbReference type="PROSITE" id="PS50883"/>
    </source>
</evidence>
<dbReference type="SUPFAM" id="SSF55785">
    <property type="entry name" value="PYP-like sensor domain (PAS domain)"/>
    <property type="match status" value="1"/>
</dbReference>
<dbReference type="InterPro" id="IPR000014">
    <property type="entry name" value="PAS"/>
</dbReference>
<comment type="cofactor">
    <cofactor evidence="1">
        <name>Mg(2+)</name>
        <dbReference type="ChEBI" id="CHEBI:18420"/>
    </cofactor>
</comment>
<accession>A0A2N5Y6H6</accession>
<evidence type="ECO:0000256" key="2">
    <source>
        <dbReference type="ARBA" id="ARBA00012282"/>
    </source>
</evidence>
<dbReference type="InterPro" id="IPR043128">
    <property type="entry name" value="Rev_trsase/Diguanyl_cyclase"/>
</dbReference>
<name>A0A2N5Y6H6_9GAMM</name>
<dbReference type="PROSITE" id="PS50113">
    <property type="entry name" value="PAC"/>
    <property type="match status" value="1"/>
</dbReference>
<dbReference type="InterPro" id="IPR000160">
    <property type="entry name" value="GGDEF_dom"/>
</dbReference>
<dbReference type="InterPro" id="IPR029787">
    <property type="entry name" value="Nucleotide_cyclase"/>
</dbReference>
<dbReference type="PROSITE" id="PS50112">
    <property type="entry name" value="PAS"/>
    <property type="match status" value="1"/>
</dbReference>
<dbReference type="PROSITE" id="PS50887">
    <property type="entry name" value="GGDEF"/>
    <property type="match status" value="1"/>
</dbReference>
<gene>
    <name evidence="9" type="ORF">CWI75_01220</name>
</gene>
<dbReference type="SUPFAM" id="SSF55073">
    <property type="entry name" value="Nucleotide cyclase"/>
    <property type="match status" value="1"/>
</dbReference>
<dbReference type="InterPro" id="IPR000700">
    <property type="entry name" value="PAS-assoc_C"/>
</dbReference>
<evidence type="ECO:0000256" key="1">
    <source>
        <dbReference type="ARBA" id="ARBA00001946"/>
    </source>
</evidence>
<dbReference type="InterPro" id="IPR052155">
    <property type="entry name" value="Biofilm_reg_signaling"/>
</dbReference>